<dbReference type="EMBL" id="JAGDFL010000321">
    <property type="protein sequence ID" value="KAG7393297.1"/>
    <property type="molecule type" value="Genomic_DNA"/>
</dbReference>
<dbReference type="GO" id="GO:0000030">
    <property type="term" value="F:mannosyltransferase activity"/>
    <property type="evidence" value="ECO:0007669"/>
    <property type="project" value="TreeGrafter"/>
</dbReference>
<dbReference type="InterPro" id="IPR051706">
    <property type="entry name" value="Glycosyltransferase_domain"/>
</dbReference>
<dbReference type="Pfam" id="PF04488">
    <property type="entry name" value="Gly_transf_sug"/>
    <property type="match status" value="1"/>
</dbReference>
<accession>A0A8T1WHH2</accession>
<keyword evidence="1" id="KW-0808">Transferase</keyword>
<dbReference type="GO" id="GO:0016020">
    <property type="term" value="C:membrane"/>
    <property type="evidence" value="ECO:0007669"/>
    <property type="project" value="GOC"/>
</dbReference>
<keyword evidence="4" id="KW-1185">Reference proteome</keyword>
<dbReference type="GO" id="GO:0051999">
    <property type="term" value="P:mannosyl-inositol phosphorylceramide biosynthetic process"/>
    <property type="evidence" value="ECO:0007669"/>
    <property type="project" value="TreeGrafter"/>
</dbReference>
<evidence type="ECO:0000313" key="4">
    <source>
        <dbReference type="Proteomes" id="UP000693981"/>
    </source>
</evidence>
<evidence type="ECO:0000256" key="1">
    <source>
        <dbReference type="ARBA" id="ARBA00022679"/>
    </source>
</evidence>
<gene>
    <name evidence="3" type="ORF">PHYBOEH_006139</name>
</gene>
<reference evidence="3" key="1">
    <citation type="submission" date="2021-02" db="EMBL/GenBank/DDBJ databases">
        <authorList>
            <person name="Palmer J.M."/>
        </authorList>
    </citation>
    <scope>NUCLEOTIDE SEQUENCE</scope>
    <source>
        <strain evidence="3">SCRP23</strain>
    </source>
</reference>
<comment type="caution">
    <text evidence="3">The sequence shown here is derived from an EMBL/GenBank/DDBJ whole genome shotgun (WGS) entry which is preliminary data.</text>
</comment>
<dbReference type="OrthoDB" id="3647at2759"/>
<dbReference type="PANTHER" id="PTHR32385:SF23">
    <property type="entry name" value="NUCLEOTIDE-DIPHOSPHO-SUGAR TRANSFERASE"/>
    <property type="match status" value="1"/>
</dbReference>
<evidence type="ECO:0000256" key="2">
    <source>
        <dbReference type="SAM" id="Coils"/>
    </source>
</evidence>
<feature type="coiled-coil region" evidence="2">
    <location>
        <begin position="40"/>
        <end position="67"/>
    </location>
</feature>
<evidence type="ECO:0000313" key="3">
    <source>
        <dbReference type="EMBL" id="KAG7393297.1"/>
    </source>
</evidence>
<protein>
    <submittedName>
        <fullName evidence="3">Uncharacterized protein</fullName>
    </submittedName>
</protein>
<dbReference type="Proteomes" id="UP000693981">
    <property type="component" value="Unassembled WGS sequence"/>
</dbReference>
<organism evidence="3 4">
    <name type="scientific">Phytophthora boehmeriae</name>
    <dbReference type="NCBI Taxonomy" id="109152"/>
    <lineage>
        <taxon>Eukaryota</taxon>
        <taxon>Sar</taxon>
        <taxon>Stramenopiles</taxon>
        <taxon>Oomycota</taxon>
        <taxon>Peronosporomycetes</taxon>
        <taxon>Peronosporales</taxon>
        <taxon>Peronosporaceae</taxon>
        <taxon>Phytophthora</taxon>
    </lineage>
</organism>
<keyword evidence="2" id="KW-0175">Coiled coil</keyword>
<name>A0A8T1WHH2_9STRA</name>
<proteinExistence type="predicted"/>
<dbReference type="AlphaFoldDB" id="A0A8T1WHH2"/>
<dbReference type="PANTHER" id="PTHR32385">
    <property type="entry name" value="MANNOSYL PHOSPHORYLINOSITOL CERAMIDE SYNTHASE"/>
    <property type="match status" value="1"/>
</dbReference>
<sequence>MELPDAALPASLAARVGPGNIRSLILEKEKELHDINEYRIRTLEALLRDKEAAASAAKQKLSKLQEDFKYNLKLLEGRDEELALYDANFASLKSVLRDRETELSELRAREAELQTELQRCKQRGDAQEAQHQQKLKDARAQMEGARWKFDDELRRQQDALETHRRSSEPQSFYTSLWSRMTRPRWLVLALVAVYTLGAFSISSRMASSIRLQQSQQMLTQRDSTKAEATSLFRKHGSRHNSIGTTSQETATDARIPHIIHQSWKDADNIPSYFHPWMKSWKAFHPTWSYVFWTDEDNLQLFENLYPEYLYVAKAVAKVSLADMARYALLHSVGGLYADADFECLKPFDELHRDYNLYLSSEPMAHTVLLENSESAALCNALMASAPGNSFWLHVLDNIKVKFDRGIGDPVELTGPRVVKETYLALASTSDSNESDVAVLPSEYFYPEIAYWNPEPFKKACRERNDSAATKACEWMVKFPNGEYTSNTHATHHWTCSWCRDAHLDEFSPVNEILTSPFMRPNITSAGVELVEFADHRTVAN</sequence>
<feature type="coiled-coil region" evidence="2">
    <location>
        <begin position="96"/>
        <end position="148"/>
    </location>
</feature>
<dbReference type="InterPro" id="IPR007577">
    <property type="entry name" value="GlycoTrfase_DXD_sugar-bd_CS"/>
</dbReference>